<organism evidence="3 4">
    <name type="scientific">Cuscuta epithymum</name>
    <dbReference type="NCBI Taxonomy" id="186058"/>
    <lineage>
        <taxon>Eukaryota</taxon>
        <taxon>Viridiplantae</taxon>
        <taxon>Streptophyta</taxon>
        <taxon>Embryophyta</taxon>
        <taxon>Tracheophyta</taxon>
        <taxon>Spermatophyta</taxon>
        <taxon>Magnoliopsida</taxon>
        <taxon>eudicotyledons</taxon>
        <taxon>Gunneridae</taxon>
        <taxon>Pentapetalae</taxon>
        <taxon>asterids</taxon>
        <taxon>lamiids</taxon>
        <taxon>Solanales</taxon>
        <taxon>Convolvulaceae</taxon>
        <taxon>Cuscuteae</taxon>
        <taxon>Cuscuta</taxon>
        <taxon>Cuscuta subgen. Cuscuta</taxon>
    </lineage>
</organism>
<dbReference type="EMBL" id="CAMAPF010000926">
    <property type="protein sequence ID" value="CAH9122574.1"/>
    <property type="molecule type" value="Genomic_DNA"/>
</dbReference>
<dbReference type="CDD" id="cd00158">
    <property type="entry name" value="RHOD"/>
    <property type="match status" value="1"/>
</dbReference>
<dbReference type="PROSITE" id="PS50206">
    <property type="entry name" value="RHODANESE_3"/>
    <property type="match status" value="1"/>
</dbReference>
<dbReference type="Gene3D" id="3.40.250.10">
    <property type="entry name" value="Rhodanese-like domain"/>
    <property type="match status" value="1"/>
</dbReference>
<dbReference type="SMART" id="SM00450">
    <property type="entry name" value="RHOD"/>
    <property type="match status" value="1"/>
</dbReference>
<dbReference type="InterPro" id="IPR052367">
    <property type="entry name" value="Thiosulfate_ST/Rhodanese-like"/>
</dbReference>
<evidence type="ECO:0000313" key="3">
    <source>
        <dbReference type="EMBL" id="CAH9122573.1"/>
    </source>
</evidence>
<proteinExistence type="predicted"/>
<reference evidence="3" key="1">
    <citation type="submission" date="2022-07" db="EMBL/GenBank/DDBJ databases">
        <authorList>
            <person name="Macas J."/>
            <person name="Novak P."/>
            <person name="Neumann P."/>
        </authorList>
    </citation>
    <scope>NUCLEOTIDE SEQUENCE</scope>
</reference>
<evidence type="ECO:0000259" key="2">
    <source>
        <dbReference type="PROSITE" id="PS50206"/>
    </source>
</evidence>
<feature type="domain" description="Rhodanese" evidence="2">
    <location>
        <begin position="77"/>
        <end position="176"/>
    </location>
</feature>
<keyword evidence="4" id="KW-1185">Reference proteome</keyword>
<dbReference type="SUPFAM" id="SSF52821">
    <property type="entry name" value="Rhodanese/Cell cycle control phosphatase"/>
    <property type="match status" value="1"/>
</dbReference>
<dbReference type="Proteomes" id="UP001152523">
    <property type="component" value="Unassembled WGS sequence"/>
</dbReference>
<gene>
    <name evidence="3" type="ORF">CEPIT_LOCUS24565</name>
</gene>
<comment type="caution">
    <text evidence="3">The sequence shown here is derived from an EMBL/GenBank/DDBJ whole genome shotgun (WGS) entry which is preliminary data.</text>
</comment>
<dbReference type="Pfam" id="PF00581">
    <property type="entry name" value="Rhodanese"/>
    <property type="match status" value="1"/>
</dbReference>
<accession>A0AAV0EGY8</accession>
<dbReference type="InterPro" id="IPR001763">
    <property type="entry name" value="Rhodanese-like_dom"/>
</dbReference>
<protein>
    <recommendedName>
        <fullName evidence="2">Rhodanese domain-containing protein</fullName>
    </recommendedName>
</protein>
<feature type="region of interest" description="Disordered" evidence="1">
    <location>
        <begin position="1"/>
        <end position="23"/>
    </location>
</feature>
<dbReference type="PANTHER" id="PTHR45431">
    <property type="entry name" value="RHODANESE-LIKE DOMAIN-CONTAINING PROTEIN 15, CHLOROPLASTIC"/>
    <property type="match status" value="1"/>
</dbReference>
<evidence type="ECO:0000256" key="1">
    <source>
        <dbReference type="SAM" id="MobiDB-lite"/>
    </source>
</evidence>
<sequence>MMKAFSLNSSSSSLPHTSITPNSSPRYGFAKSQFRLPQQRKNFGASNRNPNVSWMARVGVKVRSPASVPVRVAHELLQAGHRYLDVRSIEEFEAGHVAGAVNVPYMFKVGSGMSKNPNFLDEVLKHFRKDDEIIVGCQSGKRSLMAASDLVSKGFTGVTDIAGGYTAWTQNGLPAE</sequence>
<dbReference type="InterPro" id="IPR036873">
    <property type="entry name" value="Rhodanese-like_dom_sf"/>
</dbReference>
<feature type="compositionally biased region" description="Low complexity" evidence="1">
    <location>
        <begin position="1"/>
        <end position="14"/>
    </location>
</feature>
<evidence type="ECO:0000313" key="4">
    <source>
        <dbReference type="Proteomes" id="UP001152523"/>
    </source>
</evidence>
<dbReference type="EMBL" id="CAMAPF010000926">
    <property type="protein sequence ID" value="CAH9122573.1"/>
    <property type="molecule type" value="Genomic_DNA"/>
</dbReference>
<dbReference type="PANTHER" id="PTHR45431:SF3">
    <property type="entry name" value="RHODANESE-LIKE DOMAIN-CONTAINING PROTEIN 15, CHLOROPLASTIC"/>
    <property type="match status" value="1"/>
</dbReference>
<dbReference type="AlphaFoldDB" id="A0AAV0EGY8"/>
<name>A0AAV0EGY8_9ASTE</name>